<dbReference type="AlphaFoldDB" id="A0A0F9BYG1"/>
<sequence>MAFSRTWDTAYEAIPADTDQAKEGALRIRNLKVDIKERAEIDHEHTDDTKGGFHKKVTLPNLGSDPVFIASTGIAYTKDVDGITELFYVDSGGTVVQITTVGALKEASIIPPRNHISGLVLSNAAVPNTDITVGIGEAADSTRVNLLERATAITKQIDNPWVPGNDLGGFPTALTLTANTTYHLFLLRKTSDGTTDVGFDDVLNASNLLADATDYGKFRRVGSALTDGSSNIKAFVSAEMGGGVEYEWLNQAADDVNTTSEAVQNPTTNVPLGISVLGRYGVTIDSAGALGNSRAFIRLSSGLLSAGLAASNNLRATAAAGTTSFAVPGGAMNSVITNTSRRIFTDMLKVGAGTYRYHVWTRGYNDPRIT</sequence>
<protein>
    <submittedName>
        <fullName evidence="1">Uncharacterized protein</fullName>
    </submittedName>
</protein>
<evidence type="ECO:0000313" key="1">
    <source>
        <dbReference type="EMBL" id="KKL26975.1"/>
    </source>
</evidence>
<proteinExistence type="predicted"/>
<name>A0A0F9BYG1_9ZZZZ</name>
<comment type="caution">
    <text evidence="1">The sequence shown here is derived from an EMBL/GenBank/DDBJ whole genome shotgun (WGS) entry which is preliminary data.</text>
</comment>
<reference evidence="1" key="1">
    <citation type="journal article" date="2015" name="Nature">
        <title>Complex archaea that bridge the gap between prokaryotes and eukaryotes.</title>
        <authorList>
            <person name="Spang A."/>
            <person name="Saw J.H."/>
            <person name="Jorgensen S.L."/>
            <person name="Zaremba-Niedzwiedzka K."/>
            <person name="Martijn J."/>
            <person name="Lind A.E."/>
            <person name="van Eijk R."/>
            <person name="Schleper C."/>
            <person name="Guy L."/>
            <person name="Ettema T.J."/>
        </authorList>
    </citation>
    <scope>NUCLEOTIDE SEQUENCE</scope>
</reference>
<gene>
    <name evidence="1" type="ORF">LCGC14_2389860</name>
</gene>
<organism evidence="1">
    <name type="scientific">marine sediment metagenome</name>
    <dbReference type="NCBI Taxonomy" id="412755"/>
    <lineage>
        <taxon>unclassified sequences</taxon>
        <taxon>metagenomes</taxon>
        <taxon>ecological metagenomes</taxon>
    </lineage>
</organism>
<dbReference type="EMBL" id="LAZR01035640">
    <property type="protein sequence ID" value="KKL26975.1"/>
    <property type="molecule type" value="Genomic_DNA"/>
</dbReference>
<accession>A0A0F9BYG1</accession>